<evidence type="ECO:0000256" key="4">
    <source>
        <dbReference type="ARBA" id="ARBA00010662"/>
    </source>
</evidence>
<dbReference type="InterPro" id="IPR005900">
    <property type="entry name" value="6-phosphogluconolactonase_DevB"/>
</dbReference>
<evidence type="ECO:0000259" key="8">
    <source>
        <dbReference type="Pfam" id="PF01182"/>
    </source>
</evidence>
<comment type="pathway">
    <text evidence="3 7">Carbohydrate degradation; pentose phosphate pathway; D-ribulose 5-phosphate from D-glucose 6-phosphate (oxidative stage): step 2/3.</text>
</comment>
<protein>
    <recommendedName>
        <fullName evidence="6 7">6-phosphogluconolactonase</fullName>
        <shortName evidence="7">6PGL</shortName>
        <ecNumber evidence="5 7">3.1.1.31</ecNumber>
    </recommendedName>
</protein>
<dbReference type="InterPro" id="IPR039104">
    <property type="entry name" value="6PGL"/>
</dbReference>
<dbReference type="RefSeq" id="WP_419194134.1">
    <property type="nucleotide sequence ID" value="NZ_SJPJ01000001.1"/>
</dbReference>
<keyword evidence="7 9" id="KW-0378">Hydrolase</keyword>
<comment type="function">
    <text evidence="2 7">Hydrolysis of 6-phosphogluconolactone to 6-phosphogluconate.</text>
</comment>
<comment type="catalytic activity">
    <reaction evidence="1 7">
        <text>6-phospho-D-glucono-1,5-lactone + H2O = 6-phospho-D-gluconate + H(+)</text>
        <dbReference type="Rhea" id="RHEA:12556"/>
        <dbReference type="ChEBI" id="CHEBI:15377"/>
        <dbReference type="ChEBI" id="CHEBI:15378"/>
        <dbReference type="ChEBI" id="CHEBI:57955"/>
        <dbReference type="ChEBI" id="CHEBI:58759"/>
        <dbReference type="EC" id="3.1.1.31"/>
    </reaction>
</comment>
<evidence type="ECO:0000256" key="1">
    <source>
        <dbReference type="ARBA" id="ARBA00000832"/>
    </source>
</evidence>
<evidence type="ECO:0000256" key="3">
    <source>
        <dbReference type="ARBA" id="ARBA00004961"/>
    </source>
</evidence>
<dbReference type="Pfam" id="PF01182">
    <property type="entry name" value="Glucosamine_iso"/>
    <property type="match status" value="1"/>
</dbReference>
<gene>
    <name evidence="9" type="primary">pgl_1</name>
    <name evidence="7" type="synonym">pgl</name>
    <name evidence="9" type="ORF">CA13_21400</name>
</gene>
<dbReference type="EC" id="3.1.1.31" evidence="5 7"/>
<dbReference type="GO" id="GO:0005975">
    <property type="term" value="P:carbohydrate metabolic process"/>
    <property type="evidence" value="ECO:0007669"/>
    <property type="project" value="UniProtKB-UniRule"/>
</dbReference>
<dbReference type="Gene3D" id="3.40.50.1360">
    <property type="match status" value="1"/>
</dbReference>
<dbReference type="PANTHER" id="PTHR11054">
    <property type="entry name" value="6-PHOSPHOGLUCONOLACTONASE"/>
    <property type="match status" value="1"/>
</dbReference>
<comment type="caution">
    <text evidence="9">The sequence shown here is derived from an EMBL/GenBank/DDBJ whole genome shotgun (WGS) entry which is preliminary data.</text>
</comment>
<dbReference type="AlphaFoldDB" id="A0A5C5Z077"/>
<sequence>MMKPYIQLTDLHQAATDAFCDLANQCIASNGLFRVSLSGGSTPKRLYEMIAQRDLDWTRIHWFWGDERNVPSDSPDSNFKMVREAILDKRKVPQANIHNVPVNVDDPASAALAYERTLREHFSDQPMPAWDLVLLGMGDDAHTASLFPRTKAIDESSRWFVENWVEKFDAFRYTLTAPAINSGKEIWFLVAGDSKKTALANVFSENQRPNEYPSQLIRPTRWFVTQDACPDSLVR</sequence>
<feature type="domain" description="Glucosamine/galactosamine-6-phosphate isomerase" evidence="8">
    <location>
        <begin position="10"/>
        <end position="220"/>
    </location>
</feature>
<reference evidence="9 10" key="1">
    <citation type="submission" date="2019-02" db="EMBL/GenBank/DDBJ databases">
        <title>Deep-cultivation of Planctomycetes and their phenomic and genomic characterization uncovers novel biology.</title>
        <authorList>
            <person name="Wiegand S."/>
            <person name="Jogler M."/>
            <person name="Boedeker C."/>
            <person name="Pinto D."/>
            <person name="Vollmers J."/>
            <person name="Rivas-Marin E."/>
            <person name="Kohn T."/>
            <person name="Peeters S.H."/>
            <person name="Heuer A."/>
            <person name="Rast P."/>
            <person name="Oberbeckmann S."/>
            <person name="Bunk B."/>
            <person name="Jeske O."/>
            <person name="Meyerdierks A."/>
            <person name="Storesund J.E."/>
            <person name="Kallscheuer N."/>
            <person name="Luecker S."/>
            <person name="Lage O.M."/>
            <person name="Pohl T."/>
            <person name="Merkel B.J."/>
            <person name="Hornburger P."/>
            <person name="Mueller R.-W."/>
            <person name="Bruemmer F."/>
            <person name="Labrenz M."/>
            <person name="Spormann A.M."/>
            <person name="Op Den Camp H."/>
            <person name="Overmann J."/>
            <person name="Amann R."/>
            <person name="Jetten M.S.M."/>
            <person name="Mascher T."/>
            <person name="Medema M.H."/>
            <person name="Devos D.P."/>
            <person name="Kaster A.-K."/>
            <person name="Ovreas L."/>
            <person name="Rohde M."/>
            <person name="Galperin M.Y."/>
            <person name="Jogler C."/>
        </authorList>
    </citation>
    <scope>NUCLEOTIDE SEQUENCE [LARGE SCALE GENOMIC DNA]</scope>
    <source>
        <strain evidence="9 10">CA13</strain>
    </source>
</reference>
<evidence type="ECO:0000313" key="10">
    <source>
        <dbReference type="Proteomes" id="UP000315010"/>
    </source>
</evidence>
<name>A0A5C5Z077_9BACT</name>
<dbReference type="PANTHER" id="PTHR11054:SF0">
    <property type="entry name" value="6-PHOSPHOGLUCONOLACTONASE"/>
    <property type="match status" value="1"/>
</dbReference>
<dbReference type="InterPro" id="IPR006148">
    <property type="entry name" value="Glc/Gal-6P_isomerase"/>
</dbReference>
<evidence type="ECO:0000256" key="5">
    <source>
        <dbReference type="ARBA" id="ARBA00013198"/>
    </source>
</evidence>
<keyword evidence="10" id="KW-1185">Reference proteome</keyword>
<dbReference type="EMBL" id="SJPJ01000001">
    <property type="protein sequence ID" value="TWT80694.1"/>
    <property type="molecule type" value="Genomic_DNA"/>
</dbReference>
<evidence type="ECO:0000256" key="2">
    <source>
        <dbReference type="ARBA" id="ARBA00002681"/>
    </source>
</evidence>
<dbReference type="UniPathway" id="UPA00115">
    <property type="reaction ID" value="UER00409"/>
</dbReference>
<dbReference type="Proteomes" id="UP000315010">
    <property type="component" value="Unassembled WGS sequence"/>
</dbReference>
<dbReference type="GO" id="GO:0006098">
    <property type="term" value="P:pentose-phosphate shunt"/>
    <property type="evidence" value="ECO:0007669"/>
    <property type="project" value="UniProtKB-UniPathway"/>
</dbReference>
<evidence type="ECO:0000256" key="7">
    <source>
        <dbReference type="RuleBase" id="RU365095"/>
    </source>
</evidence>
<evidence type="ECO:0000256" key="6">
    <source>
        <dbReference type="ARBA" id="ARBA00020337"/>
    </source>
</evidence>
<dbReference type="SUPFAM" id="SSF100950">
    <property type="entry name" value="NagB/RpiA/CoA transferase-like"/>
    <property type="match status" value="1"/>
</dbReference>
<evidence type="ECO:0000313" key="9">
    <source>
        <dbReference type="EMBL" id="TWT80694.1"/>
    </source>
</evidence>
<dbReference type="NCBIfam" id="TIGR01198">
    <property type="entry name" value="pgl"/>
    <property type="match status" value="1"/>
</dbReference>
<dbReference type="CDD" id="cd01400">
    <property type="entry name" value="6PGL"/>
    <property type="match status" value="1"/>
</dbReference>
<comment type="similarity">
    <text evidence="4 7">Belongs to the glucosamine/galactosamine-6-phosphate isomerase family. 6-phosphogluconolactonase subfamily.</text>
</comment>
<organism evidence="9 10">
    <name type="scientific">Novipirellula herctigrandis</name>
    <dbReference type="NCBI Taxonomy" id="2527986"/>
    <lineage>
        <taxon>Bacteria</taxon>
        <taxon>Pseudomonadati</taxon>
        <taxon>Planctomycetota</taxon>
        <taxon>Planctomycetia</taxon>
        <taxon>Pirellulales</taxon>
        <taxon>Pirellulaceae</taxon>
        <taxon>Novipirellula</taxon>
    </lineage>
</organism>
<accession>A0A5C5Z077</accession>
<dbReference type="InterPro" id="IPR037171">
    <property type="entry name" value="NagB/RpiA_transferase-like"/>
</dbReference>
<dbReference type="GO" id="GO:0017057">
    <property type="term" value="F:6-phosphogluconolactonase activity"/>
    <property type="evidence" value="ECO:0007669"/>
    <property type="project" value="UniProtKB-UniRule"/>
</dbReference>
<proteinExistence type="inferred from homology"/>